<dbReference type="RefSeq" id="WP_085051201.1">
    <property type="nucleotide sequence ID" value="NZ_LNQR01000027.1"/>
</dbReference>
<evidence type="ECO:0008006" key="3">
    <source>
        <dbReference type="Google" id="ProtNLM"/>
    </source>
</evidence>
<organism evidence="1 2">
    <name type="scientific">Candidatus Magnetominusculus xianensis</name>
    <dbReference type="NCBI Taxonomy" id="1748249"/>
    <lineage>
        <taxon>Bacteria</taxon>
        <taxon>Pseudomonadati</taxon>
        <taxon>Nitrospirota</taxon>
        <taxon>Nitrospiria</taxon>
        <taxon>Nitrospirales</taxon>
        <taxon>Nitrospiraceae</taxon>
        <taxon>Candidatus Magnetominusculus</taxon>
    </lineage>
</organism>
<evidence type="ECO:0000313" key="1">
    <source>
        <dbReference type="EMBL" id="KWT91871.1"/>
    </source>
</evidence>
<evidence type="ECO:0000313" key="2">
    <source>
        <dbReference type="Proteomes" id="UP000060487"/>
    </source>
</evidence>
<sequence>MTKDTTKDMTQYMKISAYAVVIALCQVIYLLSFINGAFGAVGGYDDPLKPLADKTVKFFNPLTLKVDAVKGDALTLRGDTSGKAIPGTRFEIFRQGAMFYHPVTNEPLGHFEDLIGSIEITGVKPDGETAARLIKGTPKKGDIARLSKSKIRALFYQDKSIDWFLGDVYYRQLKQSGRFELIDSAIDAENTAALFEEAKKLGADVLILIEGSKKDEIRDEDKYLKQRIYWVSDKREVSSDTVAVSEAYLQDVLAAADIFLSAMNEPVLTYRMPIGYDLMTIGNISGGSDVDLIFSTGSDLAVYKPGVDMNKIMELKGDKMSDNVYIDIIDINKDGRDEIIVTAMAYDGARAFIYGVEGGQLKLLWKASGFLRVYGNKLLFQRYTPREGQVGNVDYIVWDSNHFKEEGQLKLPSGVNLYDFVYLAPAAEDAKSDPVTLFYDNANHLVVKNSTGTRIWRSKGNMGGFIREYNIPGPTIMVEGGKWHISDKMFLYHKKGIAIRRIPFALTSASLGYKQSYIMSYGFNGISVEENTLVGAVSGNIIDYTIYKDRIYVLARPILGLNLSGMLKGENPLVTNLFIYKLL</sequence>
<gene>
    <name evidence="1" type="ORF">ASN18_0674</name>
</gene>
<reference evidence="1 2" key="1">
    <citation type="submission" date="2015-11" db="EMBL/GenBank/DDBJ databases">
        <authorList>
            <person name="Lin W."/>
        </authorList>
    </citation>
    <scope>NUCLEOTIDE SEQUENCE [LARGE SCALE GENOMIC DNA]</scope>
    <source>
        <strain evidence="1 2">HCH-1</strain>
    </source>
</reference>
<name>A0ABR5SI21_9BACT</name>
<protein>
    <recommendedName>
        <fullName evidence="3">VCBS repeat-containing protein</fullName>
    </recommendedName>
</protein>
<comment type="caution">
    <text evidence="1">The sequence shown here is derived from an EMBL/GenBank/DDBJ whole genome shotgun (WGS) entry which is preliminary data.</text>
</comment>
<dbReference type="Proteomes" id="UP000060487">
    <property type="component" value="Unassembled WGS sequence"/>
</dbReference>
<keyword evidence="2" id="KW-1185">Reference proteome</keyword>
<proteinExistence type="predicted"/>
<dbReference type="EMBL" id="LNQR01000027">
    <property type="protein sequence ID" value="KWT91871.1"/>
    <property type="molecule type" value="Genomic_DNA"/>
</dbReference>
<accession>A0ABR5SI21</accession>